<dbReference type="InterPro" id="IPR000560">
    <property type="entry name" value="His_Pase_clade-2"/>
</dbReference>
<feature type="chain" id="PRO_5035877160" evidence="1">
    <location>
        <begin position="16"/>
        <end position="128"/>
    </location>
</feature>
<evidence type="ECO:0000256" key="1">
    <source>
        <dbReference type="SAM" id="SignalP"/>
    </source>
</evidence>
<dbReference type="Proteomes" id="UP000494206">
    <property type="component" value="Unassembled WGS sequence"/>
</dbReference>
<protein>
    <submittedName>
        <fullName evidence="2">Uncharacterized protein</fullName>
    </submittedName>
</protein>
<keyword evidence="3" id="KW-1185">Reference proteome</keyword>
<accession>A0A8S1FBE7</accession>
<dbReference type="AlphaFoldDB" id="A0A8S1FBE7"/>
<dbReference type="Pfam" id="PF00328">
    <property type="entry name" value="His_Phos_2"/>
    <property type="match status" value="1"/>
</dbReference>
<comment type="caution">
    <text evidence="2">The sequence shown here is derived from an EMBL/GenBank/DDBJ whole genome shotgun (WGS) entry which is preliminary data.</text>
</comment>
<sequence length="128" mass="14260">MIFILITALFKFAIANEPLPANSVNIDPNTVFVIFGARHGNRNPDEFLPNVTRKWGQEGSLELTSIGKRQSYAMGVELRAFIGNLSAKNYNASEVKYYSSSANRCQMTLQAALAGLHPPEDWSVWIIQ</sequence>
<evidence type="ECO:0000313" key="3">
    <source>
        <dbReference type="Proteomes" id="UP000494206"/>
    </source>
</evidence>
<organism evidence="2 3">
    <name type="scientific">Caenorhabditis bovis</name>
    <dbReference type="NCBI Taxonomy" id="2654633"/>
    <lineage>
        <taxon>Eukaryota</taxon>
        <taxon>Metazoa</taxon>
        <taxon>Ecdysozoa</taxon>
        <taxon>Nematoda</taxon>
        <taxon>Chromadorea</taxon>
        <taxon>Rhabditida</taxon>
        <taxon>Rhabditina</taxon>
        <taxon>Rhabditomorpha</taxon>
        <taxon>Rhabditoidea</taxon>
        <taxon>Rhabditidae</taxon>
        <taxon>Peloderinae</taxon>
        <taxon>Caenorhabditis</taxon>
    </lineage>
</organism>
<dbReference type="InterPro" id="IPR029033">
    <property type="entry name" value="His_PPase_superfam"/>
</dbReference>
<reference evidence="2 3" key="1">
    <citation type="submission" date="2020-04" db="EMBL/GenBank/DDBJ databases">
        <authorList>
            <person name="Laetsch R D."/>
            <person name="Stevens L."/>
            <person name="Kumar S."/>
            <person name="Blaxter L. M."/>
        </authorList>
    </citation>
    <scope>NUCLEOTIDE SEQUENCE [LARGE SCALE GENOMIC DNA]</scope>
</reference>
<evidence type="ECO:0000313" key="2">
    <source>
        <dbReference type="EMBL" id="CAB3409566.1"/>
    </source>
</evidence>
<keyword evidence="1" id="KW-0732">Signal</keyword>
<dbReference type="OrthoDB" id="10257284at2759"/>
<dbReference type="GO" id="GO:0016791">
    <property type="term" value="F:phosphatase activity"/>
    <property type="evidence" value="ECO:0007669"/>
    <property type="project" value="UniProtKB-ARBA"/>
</dbReference>
<proteinExistence type="predicted"/>
<dbReference type="SUPFAM" id="SSF53254">
    <property type="entry name" value="Phosphoglycerate mutase-like"/>
    <property type="match status" value="1"/>
</dbReference>
<gene>
    <name evidence="2" type="ORF">CBOVIS_LOCUS11204</name>
</gene>
<dbReference type="Gene3D" id="3.40.50.1240">
    <property type="entry name" value="Phosphoglycerate mutase-like"/>
    <property type="match status" value="1"/>
</dbReference>
<name>A0A8S1FBE7_9PELO</name>
<dbReference type="EMBL" id="CADEPM010000008">
    <property type="protein sequence ID" value="CAB3409566.1"/>
    <property type="molecule type" value="Genomic_DNA"/>
</dbReference>
<feature type="signal peptide" evidence="1">
    <location>
        <begin position="1"/>
        <end position="15"/>
    </location>
</feature>
<dbReference type="CDD" id="cd07061">
    <property type="entry name" value="HP_HAP_like"/>
    <property type="match status" value="1"/>
</dbReference>